<dbReference type="SUPFAM" id="SSF53335">
    <property type="entry name" value="S-adenosyl-L-methionine-dependent methyltransferases"/>
    <property type="match status" value="1"/>
</dbReference>
<evidence type="ECO:0000313" key="3">
    <source>
        <dbReference type="EMBL" id="MDN4171353.1"/>
    </source>
</evidence>
<dbReference type="Proteomes" id="UP001168620">
    <property type="component" value="Unassembled WGS sequence"/>
</dbReference>
<dbReference type="Pfam" id="PF01564">
    <property type="entry name" value="Spermine_synth"/>
    <property type="match status" value="1"/>
</dbReference>
<sequence length="236" mass="25601">MSTPNEHDHVEHVEVARAESERGELVLRERHPEQGPTSLELRVNGVFVMDTLETSTERALATAALALVEHPRAVVVGGLGLGFTMHEVLADSRVERCAVVEIEEALVGWMRDGTIPHGPALLADERVQLVVADVAVALAEARPATYDLVLLDVDNGPGYLVHDANAAIYREPFLRTARAALRPGGVLVVWSAAEAPDLEAAMAAAFGSARAHPHEVRLQEREEHYWLYAARVPAPA</sequence>
<name>A0ABT8F9N0_9ACTN</name>
<dbReference type="InterPro" id="IPR029063">
    <property type="entry name" value="SAM-dependent_MTases_sf"/>
</dbReference>
<dbReference type="RefSeq" id="WP_300950283.1">
    <property type="nucleotide sequence ID" value="NZ_JAUHJQ010000001.1"/>
</dbReference>
<proteinExistence type="predicted"/>
<evidence type="ECO:0000256" key="2">
    <source>
        <dbReference type="SAM" id="MobiDB-lite"/>
    </source>
</evidence>
<gene>
    <name evidence="3" type="ORF">QWY28_00190</name>
</gene>
<comment type="caution">
    <text evidence="3">The sequence shown here is derived from an EMBL/GenBank/DDBJ whole genome shotgun (WGS) entry which is preliminary data.</text>
</comment>
<protein>
    <recommendedName>
        <fullName evidence="5">Spermidine synthase</fullName>
    </recommendedName>
</protein>
<dbReference type="Gene3D" id="3.40.50.150">
    <property type="entry name" value="Vaccinia Virus protein VP39"/>
    <property type="match status" value="1"/>
</dbReference>
<accession>A0ABT8F9N0</accession>
<dbReference type="EMBL" id="JAUHJQ010000001">
    <property type="protein sequence ID" value="MDN4171353.1"/>
    <property type="molecule type" value="Genomic_DNA"/>
</dbReference>
<feature type="region of interest" description="Disordered" evidence="2">
    <location>
        <begin position="1"/>
        <end position="25"/>
    </location>
</feature>
<evidence type="ECO:0000256" key="1">
    <source>
        <dbReference type="ARBA" id="ARBA00023115"/>
    </source>
</evidence>
<dbReference type="PANTHER" id="PTHR43317">
    <property type="entry name" value="THERMOSPERMINE SYNTHASE ACAULIS5"/>
    <property type="match status" value="1"/>
</dbReference>
<keyword evidence="4" id="KW-1185">Reference proteome</keyword>
<keyword evidence="1" id="KW-0620">Polyamine biosynthesis</keyword>
<dbReference type="PANTHER" id="PTHR43317:SF3">
    <property type="entry name" value="BLR2883 PROTEIN"/>
    <property type="match status" value="1"/>
</dbReference>
<evidence type="ECO:0000313" key="4">
    <source>
        <dbReference type="Proteomes" id="UP001168620"/>
    </source>
</evidence>
<reference evidence="3" key="1">
    <citation type="submission" date="2023-06" db="EMBL/GenBank/DDBJ databases">
        <title>Draft genome sequence of Nocardioides sp. SOB77.</title>
        <authorList>
            <person name="Zhang G."/>
        </authorList>
    </citation>
    <scope>NUCLEOTIDE SEQUENCE</scope>
    <source>
        <strain evidence="3">SOB77</strain>
    </source>
</reference>
<organism evidence="3 4">
    <name type="scientific">Nocardioides oceani</name>
    <dbReference type="NCBI Taxonomy" id="3058369"/>
    <lineage>
        <taxon>Bacteria</taxon>
        <taxon>Bacillati</taxon>
        <taxon>Actinomycetota</taxon>
        <taxon>Actinomycetes</taxon>
        <taxon>Propionibacteriales</taxon>
        <taxon>Nocardioidaceae</taxon>
        <taxon>Nocardioides</taxon>
    </lineage>
</organism>
<evidence type="ECO:0008006" key="5">
    <source>
        <dbReference type="Google" id="ProtNLM"/>
    </source>
</evidence>